<proteinExistence type="inferred from homology"/>
<dbReference type="Pfam" id="PF14659">
    <property type="entry name" value="Phage_int_SAM_3"/>
    <property type="match status" value="1"/>
</dbReference>
<accession>A0A7Y0U0G7</accession>
<sequence>MPREPLAIGTFGSISTKKKAGKWTATTRFRDEDGRTRQVSARGESKAACIRSLKVKIAGRTLVTEGDITGETHVETLCTMYLEARAMQVEAGKITPNTRDKEERAINNHIVPALGGLRLREVTVRKLNAFLQSLAVDAPSLARNSRIILNGIFQIAATDLPGFTNPVRETIHIKKSKPHPKALTAADVALIRQAISDWQSSQSSGPKRGKDLPDVLSVALGSGLRIGEILALLWSDVDLVGDPPTITVTGTLSQATGKGVYRRDCPKSEDSRRVVPIPQWLVSVLLERRLAMSKPGELVFSTRNGTVLSPTNVRRSLRAALKAADLPERLKDVHPHLFRSTVATAIKRESSMKDAAAVLGHSSPEITRTYYVEKENIAPDMRQVLARFAPEKSAKN</sequence>
<evidence type="ECO:0000256" key="2">
    <source>
        <dbReference type="ARBA" id="ARBA00022908"/>
    </source>
</evidence>
<dbReference type="SUPFAM" id="SSF56349">
    <property type="entry name" value="DNA breaking-rejoining enzymes"/>
    <property type="match status" value="1"/>
</dbReference>
<keyword evidence="4" id="KW-0233">DNA recombination</keyword>
<dbReference type="GO" id="GO:0006310">
    <property type="term" value="P:DNA recombination"/>
    <property type="evidence" value="ECO:0007669"/>
    <property type="project" value="UniProtKB-KW"/>
</dbReference>
<keyword evidence="3" id="KW-0238">DNA-binding</keyword>
<organism evidence="6 7">
    <name type="scientific">Mobiluncus mulieris</name>
    <dbReference type="NCBI Taxonomy" id="2052"/>
    <lineage>
        <taxon>Bacteria</taxon>
        <taxon>Bacillati</taxon>
        <taxon>Actinomycetota</taxon>
        <taxon>Actinomycetes</taxon>
        <taxon>Actinomycetales</taxon>
        <taxon>Actinomycetaceae</taxon>
        <taxon>Mobiluncus</taxon>
    </lineage>
</organism>
<dbReference type="InterPro" id="IPR013762">
    <property type="entry name" value="Integrase-like_cat_sf"/>
</dbReference>
<keyword evidence="2" id="KW-0229">DNA integration</keyword>
<dbReference type="Gene3D" id="1.10.150.130">
    <property type="match status" value="1"/>
</dbReference>
<name>A0A7Y0U0G7_9ACTO</name>
<dbReference type="Gene3D" id="1.10.443.10">
    <property type="entry name" value="Intergrase catalytic core"/>
    <property type="match status" value="1"/>
</dbReference>
<evidence type="ECO:0000256" key="3">
    <source>
        <dbReference type="ARBA" id="ARBA00023125"/>
    </source>
</evidence>
<dbReference type="PANTHER" id="PTHR30349:SF64">
    <property type="entry name" value="PROPHAGE INTEGRASE INTD-RELATED"/>
    <property type="match status" value="1"/>
</dbReference>
<evidence type="ECO:0000256" key="4">
    <source>
        <dbReference type="ARBA" id="ARBA00023172"/>
    </source>
</evidence>
<gene>
    <name evidence="6" type="ORF">HHJ78_03575</name>
</gene>
<dbReference type="CDD" id="cd01189">
    <property type="entry name" value="INT_ICEBs1_C_like"/>
    <property type="match status" value="1"/>
</dbReference>
<dbReference type="PROSITE" id="PS51898">
    <property type="entry name" value="TYR_RECOMBINASE"/>
    <property type="match status" value="1"/>
</dbReference>
<comment type="caution">
    <text evidence="6">The sequence shown here is derived from an EMBL/GenBank/DDBJ whole genome shotgun (WGS) entry which is preliminary data.</text>
</comment>
<dbReference type="InterPro" id="IPR002104">
    <property type="entry name" value="Integrase_catalytic"/>
</dbReference>
<dbReference type="RefSeq" id="WP_169771655.1">
    <property type="nucleotide sequence ID" value="NZ_JABCUR010000002.1"/>
</dbReference>
<feature type="domain" description="Tyr recombinase" evidence="5">
    <location>
        <begin position="178"/>
        <end position="386"/>
    </location>
</feature>
<dbReference type="GO" id="GO:0003677">
    <property type="term" value="F:DNA binding"/>
    <property type="evidence" value="ECO:0007669"/>
    <property type="project" value="UniProtKB-KW"/>
</dbReference>
<dbReference type="InterPro" id="IPR004107">
    <property type="entry name" value="Integrase_SAM-like_N"/>
</dbReference>
<protein>
    <submittedName>
        <fullName evidence="6">Site-specific integrase</fullName>
    </submittedName>
</protein>
<dbReference type="EMBL" id="JABCUR010000002">
    <property type="protein sequence ID" value="NMW64629.1"/>
    <property type="molecule type" value="Genomic_DNA"/>
</dbReference>
<dbReference type="InterPro" id="IPR050090">
    <property type="entry name" value="Tyrosine_recombinase_XerCD"/>
</dbReference>
<dbReference type="InterPro" id="IPR011010">
    <property type="entry name" value="DNA_brk_join_enz"/>
</dbReference>
<evidence type="ECO:0000313" key="7">
    <source>
        <dbReference type="Proteomes" id="UP000578252"/>
    </source>
</evidence>
<dbReference type="Proteomes" id="UP000578252">
    <property type="component" value="Unassembled WGS sequence"/>
</dbReference>
<evidence type="ECO:0000256" key="1">
    <source>
        <dbReference type="ARBA" id="ARBA00008857"/>
    </source>
</evidence>
<evidence type="ECO:0000259" key="5">
    <source>
        <dbReference type="PROSITE" id="PS51898"/>
    </source>
</evidence>
<dbReference type="GO" id="GO:0015074">
    <property type="term" value="P:DNA integration"/>
    <property type="evidence" value="ECO:0007669"/>
    <property type="project" value="UniProtKB-KW"/>
</dbReference>
<dbReference type="AlphaFoldDB" id="A0A7Y0U0G7"/>
<dbReference type="InterPro" id="IPR010998">
    <property type="entry name" value="Integrase_recombinase_N"/>
</dbReference>
<dbReference type="PANTHER" id="PTHR30349">
    <property type="entry name" value="PHAGE INTEGRASE-RELATED"/>
    <property type="match status" value="1"/>
</dbReference>
<reference evidence="6 7" key="1">
    <citation type="submission" date="2020-04" db="EMBL/GenBank/DDBJ databases">
        <title>Antimicrobial susceptibility and clonality of vaginal-derived multi-drug resistant Mobiluncus isolates in China.</title>
        <authorList>
            <person name="Zhang X."/>
        </authorList>
    </citation>
    <scope>NUCLEOTIDE SEQUENCE [LARGE SCALE GENOMIC DNA]</scope>
    <source>
        <strain evidence="6 7">13</strain>
    </source>
</reference>
<comment type="similarity">
    <text evidence="1">Belongs to the 'phage' integrase family.</text>
</comment>
<dbReference type="Pfam" id="PF00589">
    <property type="entry name" value="Phage_integrase"/>
    <property type="match status" value="1"/>
</dbReference>
<evidence type="ECO:0000313" key="6">
    <source>
        <dbReference type="EMBL" id="NMW64629.1"/>
    </source>
</evidence>